<name>A0ABS4BEN2_9HYPH</name>
<comment type="caution">
    <text evidence="2">The sequence shown here is derived from an EMBL/GenBank/DDBJ whole genome shotgun (WGS) entry which is preliminary data.</text>
</comment>
<proteinExistence type="predicted"/>
<evidence type="ECO:0000256" key="1">
    <source>
        <dbReference type="SAM" id="MobiDB-lite"/>
    </source>
</evidence>
<keyword evidence="3" id="KW-1185">Reference proteome</keyword>
<organism evidence="2 3">
    <name type="scientific">Jiella mangrovi</name>
    <dbReference type="NCBI Taxonomy" id="2821407"/>
    <lineage>
        <taxon>Bacteria</taxon>
        <taxon>Pseudomonadati</taxon>
        <taxon>Pseudomonadota</taxon>
        <taxon>Alphaproteobacteria</taxon>
        <taxon>Hyphomicrobiales</taxon>
        <taxon>Aurantimonadaceae</taxon>
        <taxon>Jiella</taxon>
    </lineage>
</organism>
<feature type="region of interest" description="Disordered" evidence="1">
    <location>
        <begin position="53"/>
        <end position="79"/>
    </location>
</feature>
<dbReference type="Proteomes" id="UP000678276">
    <property type="component" value="Unassembled WGS sequence"/>
</dbReference>
<evidence type="ECO:0000313" key="2">
    <source>
        <dbReference type="EMBL" id="MBP0615206.1"/>
    </source>
</evidence>
<sequence>MTAALQERWKMPLFGNADGFASIAPDGIQAISGKASSSGCWHDTCIVNAGGQEARSKMKTTKRAVDEKGRGNHQAVQAG</sequence>
<dbReference type="RefSeq" id="WP_209593620.1">
    <property type="nucleotide sequence ID" value="NZ_JAGJCF010000003.1"/>
</dbReference>
<reference evidence="2 3" key="1">
    <citation type="submission" date="2021-04" db="EMBL/GenBank/DDBJ databases">
        <title>Whole genome sequence of Jiella sp. KSK16Y-1.</title>
        <authorList>
            <person name="Tuo L."/>
        </authorList>
    </citation>
    <scope>NUCLEOTIDE SEQUENCE [LARGE SCALE GENOMIC DNA]</scope>
    <source>
        <strain evidence="2 3">KSK16Y-1</strain>
    </source>
</reference>
<protein>
    <submittedName>
        <fullName evidence="2">Uncharacterized protein</fullName>
    </submittedName>
</protein>
<dbReference type="EMBL" id="JAGJCF010000003">
    <property type="protein sequence ID" value="MBP0615206.1"/>
    <property type="molecule type" value="Genomic_DNA"/>
</dbReference>
<accession>A0ABS4BEN2</accession>
<gene>
    <name evidence="2" type="ORF">J6595_06400</name>
</gene>
<evidence type="ECO:0000313" key="3">
    <source>
        <dbReference type="Proteomes" id="UP000678276"/>
    </source>
</evidence>